<dbReference type="OrthoDB" id="5584477at2759"/>
<evidence type="ECO:0000313" key="4">
    <source>
        <dbReference type="Proteomes" id="UP000054166"/>
    </source>
</evidence>
<accession>A0A0C3EUI7</accession>
<proteinExistence type="predicted"/>
<dbReference type="InterPro" id="IPR011009">
    <property type="entry name" value="Kinase-like_dom_sf"/>
</dbReference>
<dbReference type="HOGENOM" id="CLU_020482_0_0_1"/>
<feature type="region of interest" description="Disordered" evidence="1">
    <location>
        <begin position="613"/>
        <end position="714"/>
    </location>
</feature>
<dbReference type="AlphaFoldDB" id="A0A0C3EUI7"/>
<dbReference type="Pfam" id="PF17667">
    <property type="entry name" value="Pkinase_fungal"/>
    <property type="match status" value="1"/>
</dbReference>
<feature type="region of interest" description="Disordered" evidence="1">
    <location>
        <begin position="1"/>
        <end position="31"/>
    </location>
</feature>
<reference evidence="4" key="2">
    <citation type="submission" date="2015-01" db="EMBL/GenBank/DDBJ databases">
        <title>Evolutionary Origins and Diversification of the Mycorrhizal Mutualists.</title>
        <authorList>
            <consortium name="DOE Joint Genome Institute"/>
            <consortium name="Mycorrhizal Genomics Consortium"/>
            <person name="Kohler A."/>
            <person name="Kuo A."/>
            <person name="Nagy L.G."/>
            <person name="Floudas D."/>
            <person name="Copeland A."/>
            <person name="Barry K.W."/>
            <person name="Cichocki N."/>
            <person name="Veneault-Fourrey C."/>
            <person name="LaButti K."/>
            <person name="Lindquist E.A."/>
            <person name="Lipzen A."/>
            <person name="Lundell T."/>
            <person name="Morin E."/>
            <person name="Murat C."/>
            <person name="Riley R."/>
            <person name="Ohm R."/>
            <person name="Sun H."/>
            <person name="Tunlid A."/>
            <person name="Henrissat B."/>
            <person name="Grigoriev I.V."/>
            <person name="Hibbett D.S."/>
            <person name="Martin F."/>
        </authorList>
    </citation>
    <scope>NUCLEOTIDE SEQUENCE [LARGE SCALE GENOMIC DNA]</scope>
    <source>
        <strain evidence="4">F 1598</strain>
    </source>
</reference>
<keyword evidence="4" id="KW-1185">Reference proteome</keyword>
<feature type="compositionally biased region" description="Polar residues" evidence="1">
    <location>
        <begin position="682"/>
        <end position="702"/>
    </location>
</feature>
<dbReference type="PANTHER" id="PTHR38248">
    <property type="entry name" value="FUNK1 6"/>
    <property type="match status" value="1"/>
</dbReference>
<gene>
    <name evidence="3" type="ORF">PILCRDRAFT_830193</name>
</gene>
<dbReference type="InterPro" id="IPR000719">
    <property type="entry name" value="Prot_kinase_dom"/>
</dbReference>
<dbReference type="Gene3D" id="1.10.510.10">
    <property type="entry name" value="Transferase(Phosphotransferase) domain 1"/>
    <property type="match status" value="1"/>
</dbReference>
<dbReference type="SUPFAM" id="SSF56112">
    <property type="entry name" value="Protein kinase-like (PK-like)"/>
    <property type="match status" value="1"/>
</dbReference>
<sequence>MLSQGTPTRSNPTTTISPHLSTPMRIRSGSVRDSDATTPILVNDLNKIMEIELKDSIINNVANLVETVFPDKDLPFYVDRSLLKSLNNVYGRNGWINPPNATELAHAEWLNCIGQALSKVKKIPLRRTWNASACDNPLDGPIKRKPDLTLLDVSFKKQKPKWKNVAALCEVTSQPYTGRMQYTIKNKAYISMNEQHDRRYFICLSFFNEASLRLVLCDRAGIITTPTYSIHTNALQLLRILTALMFGDGYLVGYDPSMCRGPDDDIISIRKLFSSSSLRGRATRCWHVEKDGQEYVIKDSWIHEGRTSSEIDVLKYIANIQGVPTLIAGEDVTYPGVLTDNCNSTIIDSTKLCRVGLDYEEARLHRRILMQPVGESIVFFATKKELIGVFLDVVQTHKDLCEKKRILHRDISKNNIFMWRDPGFQLHRRGLVIDYDYAERLDEKKNISIGSRTGTGPFMAIEVLDTAGIEQIVQKPVHDIESIFYVLLHICILFNGPGNMKRTNGDLEQYSSVAISSWFQMYARFRELADRKRGQLANFEKRFLTRFSPYFHDLRPCVTSLWNILFPPIVSTNGKDALRDFTSCAATHNEVLEVLRLTYEKLPLQDAPIELASAPSKKATKRNADDSDRLTTRVTKKRTTDGEADRRPGSSGARKEIRRSVSAMDTRGAGAHRSDAPGMSRRSVSAMTAAQADPRNNSSQIVDSGIHLGTGSSHAHVMTLRSDTKAANTSGKRK</sequence>
<dbReference type="PANTHER" id="PTHR38248:SF2">
    <property type="entry name" value="FUNK1 11"/>
    <property type="match status" value="1"/>
</dbReference>
<dbReference type="GO" id="GO:0004672">
    <property type="term" value="F:protein kinase activity"/>
    <property type="evidence" value="ECO:0007669"/>
    <property type="project" value="InterPro"/>
</dbReference>
<evidence type="ECO:0000259" key="2">
    <source>
        <dbReference type="PROSITE" id="PS50011"/>
    </source>
</evidence>
<evidence type="ECO:0000313" key="3">
    <source>
        <dbReference type="EMBL" id="KIM71704.1"/>
    </source>
</evidence>
<feature type="domain" description="Protein kinase" evidence="2">
    <location>
        <begin position="235"/>
        <end position="570"/>
    </location>
</feature>
<name>A0A0C3EUI7_PILCF</name>
<protein>
    <recommendedName>
        <fullName evidence="2">Protein kinase domain-containing protein</fullName>
    </recommendedName>
</protein>
<dbReference type="PROSITE" id="PS50011">
    <property type="entry name" value="PROTEIN_KINASE_DOM"/>
    <property type="match status" value="1"/>
</dbReference>
<evidence type="ECO:0000256" key="1">
    <source>
        <dbReference type="SAM" id="MobiDB-lite"/>
    </source>
</evidence>
<feature type="compositionally biased region" description="Basic and acidic residues" evidence="1">
    <location>
        <begin position="638"/>
        <end position="659"/>
    </location>
</feature>
<reference evidence="3 4" key="1">
    <citation type="submission" date="2014-04" db="EMBL/GenBank/DDBJ databases">
        <authorList>
            <consortium name="DOE Joint Genome Institute"/>
            <person name="Kuo A."/>
            <person name="Tarkka M."/>
            <person name="Buscot F."/>
            <person name="Kohler A."/>
            <person name="Nagy L.G."/>
            <person name="Floudas D."/>
            <person name="Copeland A."/>
            <person name="Barry K.W."/>
            <person name="Cichocki N."/>
            <person name="Veneault-Fourrey C."/>
            <person name="LaButti K."/>
            <person name="Lindquist E.A."/>
            <person name="Lipzen A."/>
            <person name="Lundell T."/>
            <person name="Morin E."/>
            <person name="Murat C."/>
            <person name="Sun H."/>
            <person name="Tunlid A."/>
            <person name="Henrissat B."/>
            <person name="Grigoriev I.V."/>
            <person name="Hibbett D.S."/>
            <person name="Martin F."/>
            <person name="Nordberg H.P."/>
            <person name="Cantor M.N."/>
            <person name="Hua S.X."/>
        </authorList>
    </citation>
    <scope>NUCLEOTIDE SEQUENCE [LARGE SCALE GENOMIC DNA]</scope>
    <source>
        <strain evidence="3 4">F 1598</strain>
    </source>
</reference>
<feature type="compositionally biased region" description="Basic and acidic residues" evidence="1">
    <location>
        <begin position="622"/>
        <end position="631"/>
    </location>
</feature>
<organism evidence="3 4">
    <name type="scientific">Piloderma croceum (strain F 1598)</name>
    <dbReference type="NCBI Taxonomy" id="765440"/>
    <lineage>
        <taxon>Eukaryota</taxon>
        <taxon>Fungi</taxon>
        <taxon>Dikarya</taxon>
        <taxon>Basidiomycota</taxon>
        <taxon>Agaricomycotina</taxon>
        <taxon>Agaricomycetes</taxon>
        <taxon>Agaricomycetidae</taxon>
        <taxon>Atheliales</taxon>
        <taxon>Atheliaceae</taxon>
        <taxon>Piloderma</taxon>
    </lineage>
</organism>
<dbReference type="Proteomes" id="UP000054166">
    <property type="component" value="Unassembled WGS sequence"/>
</dbReference>
<dbReference type="GO" id="GO:0005524">
    <property type="term" value="F:ATP binding"/>
    <property type="evidence" value="ECO:0007669"/>
    <property type="project" value="InterPro"/>
</dbReference>
<dbReference type="EMBL" id="KN833231">
    <property type="protein sequence ID" value="KIM71704.1"/>
    <property type="molecule type" value="Genomic_DNA"/>
</dbReference>
<dbReference type="STRING" id="765440.A0A0C3EUI7"/>
<feature type="compositionally biased region" description="Polar residues" evidence="1">
    <location>
        <begin position="1"/>
        <end position="20"/>
    </location>
</feature>
<dbReference type="InterPro" id="IPR040976">
    <property type="entry name" value="Pkinase_fungal"/>
</dbReference>
<dbReference type="InParanoid" id="A0A0C3EUI7"/>